<organism evidence="2 3">
    <name type="scientific">Pediococcus cellicola</name>
    <dbReference type="NCBI Taxonomy" id="319652"/>
    <lineage>
        <taxon>Bacteria</taxon>
        <taxon>Bacillati</taxon>
        <taxon>Bacillota</taxon>
        <taxon>Bacilli</taxon>
        <taxon>Lactobacillales</taxon>
        <taxon>Lactobacillaceae</taxon>
        <taxon>Pediococcus</taxon>
    </lineage>
</organism>
<dbReference type="Proteomes" id="UP000051568">
    <property type="component" value="Unassembled WGS sequence"/>
</dbReference>
<keyword evidence="1" id="KW-1133">Transmembrane helix</keyword>
<sequence length="252" mass="29645">MAQGRTKRLIQRISNFFIEPVEKSHNEIDYSGLNRRAFKKIHQYKHSENIKFRVGTIILVVFLFVSLVVGGKILNRKLGHRQVSPVVSKQLNMIFTSNEYDNITINTSKKDINRLKQTLKEHPVKRGNQIVSRAQQMLKFRENYQTLFNKKGRLKATIYENNISKLQLQLVSNKKLKSSTSFATKYHKLLKNDLLAVKQGDHLIKRSEKQLMLMQTEQVYNTQQLKHMVHELEAYSKSQRVVNEIQKLKEFY</sequence>
<evidence type="ECO:0000313" key="2">
    <source>
        <dbReference type="EMBL" id="KRN66082.1"/>
    </source>
</evidence>
<reference evidence="2 3" key="1">
    <citation type="journal article" date="2015" name="Genome Announc.">
        <title>Expanding the biotechnology potential of lactobacilli through comparative genomics of 213 strains and associated genera.</title>
        <authorList>
            <person name="Sun Z."/>
            <person name="Harris H.M."/>
            <person name="McCann A."/>
            <person name="Guo C."/>
            <person name="Argimon S."/>
            <person name="Zhang W."/>
            <person name="Yang X."/>
            <person name="Jeffery I.B."/>
            <person name="Cooney J.C."/>
            <person name="Kagawa T.F."/>
            <person name="Liu W."/>
            <person name="Song Y."/>
            <person name="Salvetti E."/>
            <person name="Wrobel A."/>
            <person name="Rasinkangas P."/>
            <person name="Parkhill J."/>
            <person name="Rea M.C."/>
            <person name="O'Sullivan O."/>
            <person name="Ritari J."/>
            <person name="Douillard F.P."/>
            <person name="Paul Ross R."/>
            <person name="Yang R."/>
            <person name="Briner A.E."/>
            <person name="Felis G.E."/>
            <person name="de Vos W.M."/>
            <person name="Barrangou R."/>
            <person name="Klaenhammer T.R."/>
            <person name="Caufield P.W."/>
            <person name="Cui Y."/>
            <person name="Zhang H."/>
            <person name="O'Toole P.W."/>
        </authorList>
    </citation>
    <scope>NUCLEOTIDE SEQUENCE [LARGE SCALE GENOMIC DNA]</scope>
    <source>
        <strain evidence="2 3">DSM 17757</strain>
    </source>
</reference>
<keyword evidence="3" id="KW-1185">Reference proteome</keyword>
<evidence type="ECO:0000313" key="3">
    <source>
        <dbReference type="Proteomes" id="UP000051568"/>
    </source>
</evidence>
<dbReference type="AlphaFoldDB" id="A0A0R2IM21"/>
<protein>
    <submittedName>
        <fullName evidence="2">Uncharacterized protein</fullName>
    </submittedName>
</protein>
<proteinExistence type="predicted"/>
<keyword evidence="1" id="KW-0812">Transmembrane</keyword>
<feature type="transmembrane region" description="Helical" evidence="1">
    <location>
        <begin position="54"/>
        <end position="74"/>
    </location>
</feature>
<comment type="caution">
    <text evidence="2">The sequence shown here is derived from an EMBL/GenBank/DDBJ whole genome shotgun (WGS) entry which is preliminary data.</text>
</comment>
<evidence type="ECO:0000256" key="1">
    <source>
        <dbReference type="SAM" id="Phobius"/>
    </source>
</evidence>
<keyword evidence="1" id="KW-0472">Membrane</keyword>
<dbReference type="STRING" id="319652.IV80_GL001643"/>
<dbReference type="PATRIC" id="fig|319652.3.peg.1665"/>
<dbReference type="EMBL" id="JQBR01000006">
    <property type="protein sequence ID" value="KRN66082.1"/>
    <property type="molecule type" value="Genomic_DNA"/>
</dbReference>
<dbReference type="RefSeq" id="WP_057751359.1">
    <property type="nucleotide sequence ID" value="NZ_BJVH01000007.1"/>
</dbReference>
<accession>A0A0R2IM21</accession>
<gene>
    <name evidence="2" type="ORF">IV80_GL001643</name>
</gene>
<name>A0A0R2IM21_9LACO</name>